<evidence type="ECO:0000313" key="3">
    <source>
        <dbReference type="Proteomes" id="UP000278241"/>
    </source>
</evidence>
<dbReference type="Pfam" id="PF00534">
    <property type="entry name" value="Glycos_transf_1"/>
    <property type="match status" value="1"/>
</dbReference>
<dbReference type="Gene3D" id="3.40.50.2000">
    <property type="entry name" value="Glycogen Phosphorylase B"/>
    <property type="match status" value="2"/>
</dbReference>
<reference evidence="2 3" key="1">
    <citation type="submission" date="2018-12" db="EMBL/GenBank/DDBJ databases">
        <title>The Batch Genome Submission of Enterobacter spp. strains.</title>
        <authorList>
            <person name="Wei L."/>
            <person name="Wu W."/>
            <person name="Lin J."/>
            <person name="Zhang X."/>
            <person name="Feng Y."/>
            <person name="Zong Z."/>
        </authorList>
    </citation>
    <scope>NUCLEOTIDE SEQUENCE [LARGE SCALE GENOMIC DNA]</scope>
    <source>
        <strain evidence="2 3">WCHEM090044</strain>
    </source>
</reference>
<dbReference type="SUPFAM" id="SSF53756">
    <property type="entry name" value="UDP-Glycosyltransferase/glycogen phosphorylase"/>
    <property type="match status" value="1"/>
</dbReference>
<dbReference type="InterPro" id="IPR001296">
    <property type="entry name" value="Glyco_trans_1"/>
</dbReference>
<feature type="domain" description="Glycosyl transferase family 1" evidence="1">
    <location>
        <begin position="187"/>
        <end position="273"/>
    </location>
</feature>
<name>A0ABY0AMW1_9ENTR</name>
<protein>
    <submittedName>
        <fullName evidence="2">Glycosyltransferase</fullName>
    </submittedName>
</protein>
<dbReference type="EMBL" id="RXRX01000016">
    <property type="protein sequence ID" value="RTN19544.1"/>
    <property type="molecule type" value="Genomic_DNA"/>
</dbReference>
<organism evidence="2 3">
    <name type="scientific">Enterobacter quasimori</name>
    <dbReference type="NCBI Taxonomy" id="2838947"/>
    <lineage>
        <taxon>Bacteria</taxon>
        <taxon>Pseudomonadati</taxon>
        <taxon>Pseudomonadota</taxon>
        <taxon>Gammaproteobacteria</taxon>
        <taxon>Enterobacterales</taxon>
        <taxon>Enterobacteriaceae</taxon>
        <taxon>Enterobacter</taxon>
    </lineage>
</organism>
<comment type="caution">
    <text evidence="2">The sequence shown here is derived from an EMBL/GenBank/DDBJ whole genome shotgun (WGS) entry which is preliminary data.</text>
</comment>
<proteinExistence type="predicted"/>
<dbReference type="Proteomes" id="UP000278241">
    <property type="component" value="Unassembled WGS sequence"/>
</dbReference>
<evidence type="ECO:0000259" key="1">
    <source>
        <dbReference type="Pfam" id="PF00534"/>
    </source>
</evidence>
<accession>A0ABY0AMW1</accession>
<gene>
    <name evidence="2" type="ORF">EKN94_20145</name>
</gene>
<evidence type="ECO:0000313" key="2">
    <source>
        <dbReference type="EMBL" id="RTN19544.1"/>
    </source>
</evidence>
<keyword evidence="3" id="KW-1185">Reference proteome</keyword>
<dbReference type="RefSeq" id="WP_126546229.1">
    <property type="nucleotide sequence ID" value="NZ_RXRX01000016.1"/>
</dbReference>
<sequence length="368" mass="43081">MDIKLKKILFITHIERQETNGVWKKVFSQIKALRNLNFQVDYIYRIDDKKYLYEKDGMDFVKNLKHKFFIFLSLAKTLKKSYDIVYIRKPHGGLYSLFLPCLLKVVKKNNPEAKIYMEIPTYPYANEVRSLNGYISHYAYAMSFIFFRKYITQILCIGDAPQYIHNVPAIKFRNGVDCDIIKPISRNVDSNSFVLVGIANLVYWHGYDRLIYSLEKFNGPQNVLFYIVGDNEPEFTRLKSIVATLNLQDKVIFLGNKTQSQITEILRTANMCVDSLGRHRSGNDKNDSIKSKEYAAMGIPFIKSHIDDSFGNEPFIYQVSSNEDYFSIEEIINWYDKLPDDIVQIERQYAVNNLGWENIFKDLFTKEL</sequence>